<evidence type="ECO:0000256" key="17">
    <source>
        <dbReference type="PIRSR" id="PIRSR038455-3"/>
    </source>
</evidence>
<feature type="binding site" description="axial binding residue" evidence="17">
    <location>
        <position position="182"/>
    </location>
    <ligand>
        <name>heme c</name>
        <dbReference type="ChEBI" id="CHEBI:61717"/>
        <label>2</label>
    </ligand>
    <ligandPart>
        <name>Fe</name>
        <dbReference type="ChEBI" id="CHEBI:18248"/>
    </ligandPart>
</feature>
<keyword evidence="4 14" id="KW-0349">Heme</keyword>
<feature type="binding site" description="covalent" evidence="16">
    <location>
        <position position="181"/>
    </location>
    <ligand>
        <name>heme c</name>
        <dbReference type="ChEBI" id="CHEBI:61717"/>
        <label>2</label>
    </ligand>
</feature>
<keyword evidence="7 18" id="KW-0732">Signal</keyword>
<accession>A0A4R3JG77</accession>
<dbReference type="InterPro" id="IPR025710">
    <property type="entry name" value="SoxA"/>
</dbReference>
<dbReference type="NCBIfam" id="TIGR04484">
    <property type="entry name" value="thiosulf_SoxA"/>
    <property type="match status" value="1"/>
</dbReference>
<evidence type="ECO:0000256" key="18">
    <source>
        <dbReference type="SAM" id="SignalP"/>
    </source>
</evidence>
<protein>
    <recommendedName>
        <fullName evidence="14">SoxAX cytochrome complex subunit A</fullName>
        <ecNumber evidence="14">2.8.5.2</ecNumber>
    </recommendedName>
    <alternativeName>
        <fullName evidence="14">Protein SoxA</fullName>
    </alternativeName>
    <alternativeName>
        <fullName evidence="14">Sulfur oxidizing protein A</fullName>
    </alternativeName>
    <alternativeName>
        <fullName evidence="14">Thiosulfate-oxidizing multienzyme system protein SoxA</fullName>
    </alternativeName>
</protein>
<organism evidence="20 21">
    <name type="scientific">Varunaivibrio sulfuroxidans</name>
    <dbReference type="NCBI Taxonomy" id="1773489"/>
    <lineage>
        <taxon>Bacteria</taxon>
        <taxon>Pseudomonadati</taxon>
        <taxon>Pseudomonadota</taxon>
        <taxon>Alphaproteobacteria</taxon>
        <taxon>Rhodospirillales</taxon>
        <taxon>Magnetovibrionaceae</taxon>
        <taxon>Varunaivibrio</taxon>
    </lineage>
</organism>
<evidence type="ECO:0000256" key="4">
    <source>
        <dbReference type="ARBA" id="ARBA00022617"/>
    </source>
</evidence>
<keyword evidence="3 14" id="KW-0813">Transport</keyword>
<reference evidence="20 21" key="1">
    <citation type="submission" date="2019-03" db="EMBL/GenBank/DDBJ databases">
        <title>Genomic Encyclopedia of Type Strains, Phase IV (KMG-IV): sequencing the most valuable type-strain genomes for metagenomic binning, comparative biology and taxonomic classification.</title>
        <authorList>
            <person name="Goeker M."/>
        </authorList>
    </citation>
    <scope>NUCLEOTIDE SEQUENCE [LARGE SCALE GENOMIC DNA]</scope>
    <source>
        <strain evidence="20 21">DSM 101688</strain>
    </source>
</reference>
<feature type="binding site" description="covalent" evidence="16">
    <location>
        <position position="78"/>
    </location>
    <ligand>
        <name>heme c</name>
        <dbReference type="ChEBI" id="CHEBI:61717"/>
        <label>1</label>
    </ligand>
</feature>
<feature type="binding site" description="axial binding residue" evidence="17">
    <location>
        <position position="79"/>
    </location>
    <ligand>
        <name>heme c</name>
        <dbReference type="ChEBI" id="CHEBI:61717"/>
        <label>1</label>
    </ligand>
    <ligandPart>
        <name>Fe</name>
        <dbReference type="ChEBI" id="CHEBI:18248"/>
    </ligandPart>
</feature>
<evidence type="ECO:0000256" key="1">
    <source>
        <dbReference type="ARBA" id="ARBA00004418"/>
    </source>
</evidence>
<comment type="similarity">
    <text evidence="11 14">Belongs to the SoxA family.</text>
</comment>
<feature type="binding site" description="axial binding residue" evidence="17">
    <location>
        <position position="112"/>
    </location>
    <ligand>
        <name>heme c</name>
        <dbReference type="ChEBI" id="CHEBI:61717"/>
        <label>1</label>
    </ligand>
    <ligandPart>
        <name>Fe</name>
        <dbReference type="ChEBI" id="CHEBI:18248"/>
    </ligandPart>
</feature>
<keyword evidence="9 14" id="KW-0249">Electron transport</keyword>
<comment type="caution">
    <text evidence="20">The sequence shown here is derived from an EMBL/GenBank/DDBJ whole genome shotgun (WGS) entry which is preliminary data.</text>
</comment>
<keyword evidence="10 14" id="KW-0408">Iron</keyword>
<feature type="binding site" description="covalent" evidence="16">
    <location>
        <position position="178"/>
    </location>
    <ligand>
        <name>heme c</name>
        <dbReference type="ChEBI" id="CHEBI:61717"/>
        <label>2</label>
    </ligand>
</feature>
<feature type="chain" id="PRO_5020488696" description="SoxAX cytochrome complex subunit A" evidence="18">
    <location>
        <begin position="20"/>
        <end position="262"/>
    </location>
</feature>
<evidence type="ECO:0000256" key="15">
    <source>
        <dbReference type="PIRSR" id="PIRSR038455-1"/>
    </source>
</evidence>
<dbReference type="GO" id="GO:0009055">
    <property type="term" value="F:electron transfer activity"/>
    <property type="evidence" value="ECO:0007669"/>
    <property type="project" value="InterPro"/>
</dbReference>
<dbReference type="PROSITE" id="PS51257">
    <property type="entry name" value="PROKAR_LIPOPROTEIN"/>
    <property type="match status" value="1"/>
</dbReference>
<dbReference type="Proteomes" id="UP000295304">
    <property type="component" value="Unassembled WGS sequence"/>
</dbReference>
<dbReference type="GO" id="GO:0020037">
    <property type="term" value="F:heme binding"/>
    <property type="evidence" value="ECO:0007669"/>
    <property type="project" value="InterPro"/>
</dbReference>
<feature type="binding site" description="covalent" evidence="16">
    <location>
        <position position="75"/>
    </location>
    <ligand>
        <name>heme c</name>
        <dbReference type="ChEBI" id="CHEBI:61717"/>
        <label>1</label>
    </ligand>
</feature>
<dbReference type="GO" id="GO:0042597">
    <property type="term" value="C:periplasmic space"/>
    <property type="evidence" value="ECO:0007669"/>
    <property type="project" value="UniProtKB-SubCell"/>
</dbReference>
<feature type="active site" description="Cysteine persulfide intermediate" evidence="15">
    <location>
        <position position="223"/>
    </location>
</feature>
<evidence type="ECO:0000256" key="9">
    <source>
        <dbReference type="ARBA" id="ARBA00022982"/>
    </source>
</evidence>
<evidence type="ECO:0000256" key="10">
    <source>
        <dbReference type="ARBA" id="ARBA00023004"/>
    </source>
</evidence>
<dbReference type="GO" id="GO:0016740">
    <property type="term" value="F:transferase activity"/>
    <property type="evidence" value="ECO:0007669"/>
    <property type="project" value="UniProtKB-KW"/>
</dbReference>
<evidence type="ECO:0000256" key="12">
    <source>
        <dbReference type="ARBA" id="ARBA00048077"/>
    </source>
</evidence>
<dbReference type="RefSeq" id="WP_132938248.1">
    <property type="nucleotide sequence ID" value="NZ_CP119676.1"/>
</dbReference>
<keyword evidence="8 14" id="KW-0574">Periplasm</keyword>
<evidence type="ECO:0000256" key="6">
    <source>
        <dbReference type="ARBA" id="ARBA00022723"/>
    </source>
</evidence>
<feature type="domain" description="Cytochrome c" evidence="19">
    <location>
        <begin position="61"/>
        <end position="145"/>
    </location>
</feature>
<name>A0A4R3JG77_9PROT</name>
<evidence type="ECO:0000256" key="2">
    <source>
        <dbReference type="ARBA" id="ARBA00011530"/>
    </source>
</evidence>
<keyword evidence="5 14" id="KW-0808">Transferase</keyword>
<dbReference type="PIRSF" id="PIRSF038455">
    <property type="entry name" value="SoxA"/>
    <property type="match status" value="1"/>
</dbReference>
<dbReference type="EC" id="2.8.5.2" evidence="14"/>
<dbReference type="AlphaFoldDB" id="A0A4R3JG77"/>
<evidence type="ECO:0000256" key="16">
    <source>
        <dbReference type="PIRSR" id="PIRSR038455-2"/>
    </source>
</evidence>
<evidence type="ECO:0000256" key="5">
    <source>
        <dbReference type="ARBA" id="ARBA00022679"/>
    </source>
</evidence>
<comment type="subcellular location">
    <subcellularLocation>
        <location evidence="1 14">Periplasm</location>
    </subcellularLocation>
</comment>
<evidence type="ECO:0000259" key="19">
    <source>
        <dbReference type="Pfam" id="PF21342"/>
    </source>
</evidence>
<dbReference type="GO" id="GO:0016669">
    <property type="term" value="F:oxidoreductase activity, acting on a sulfur group of donors, cytochrome as acceptor"/>
    <property type="evidence" value="ECO:0007669"/>
    <property type="project" value="InterPro"/>
</dbReference>
<sequence>MNIKLTGVIITLGMGALLAGCTGGDSNPDAWSGYKTATPETRAMQDDDFSNPAMPWVDLASENWTKVEGEAGKSCASCHGDVKSMKGVGARYPVYDKETKKPINIELRINKCRTEKMKAKPYKYESDELLGMTALIRMQSRGMPVVSTAANENDPLHQAWLKGKEFYYKRRGQLDMACSNCHEDHAGQYIRAELLSQGQSNGFPTYRLKWQKIGSLDRRFRGCNKNIRAQPYGYGSDEYLNLETYLAWRGRGLKVETPSVRK</sequence>
<dbReference type="InterPro" id="IPR036909">
    <property type="entry name" value="Cyt_c-like_dom_sf"/>
</dbReference>
<dbReference type="Pfam" id="PF21342">
    <property type="entry name" value="SoxA-TsdA_cyt-c"/>
    <property type="match status" value="2"/>
</dbReference>
<evidence type="ECO:0000256" key="3">
    <source>
        <dbReference type="ARBA" id="ARBA00022448"/>
    </source>
</evidence>
<evidence type="ECO:0000313" key="20">
    <source>
        <dbReference type="EMBL" id="TCS64303.1"/>
    </source>
</evidence>
<dbReference type="InterPro" id="IPR009056">
    <property type="entry name" value="Cyt_c-like_dom"/>
</dbReference>
<evidence type="ECO:0000256" key="7">
    <source>
        <dbReference type="ARBA" id="ARBA00022729"/>
    </source>
</evidence>
<dbReference type="Gene3D" id="1.10.760.10">
    <property type="entry name" value="Cytochrome c-like domain"/>
    <property type="match status" value="2"/>
</dbReference>
<evidence type="ECO:0000256" key="14">
    <source>
        <dbReference type="PIRNR" id="PIRNR038455"/>
    </source>
</evidence>
<comment type="subunit">
    <text evidence="2 14">Heterodimer of SoxA and SoxX.</text>
</comment>
<comment type="catalytic activity">
    <reaction evidence="12 14">
        <text>L-cysteinyl-[SoxY protein] + thiosulfate + 2 Fe(III)-[cytochrome c] = S-sulfosulfanyl-L-cysteinyl-[SoxY protein] + 2 Fe(II)-[cytochrome c] + 2 H(+)</text>
        <dbReference type="Rhea" id="RHEA:56720"/>
        <dbReference type="Rhea" id="RHEA-COMP:10350"/>
        <dbReference type="Rhea" id="RHEA-COMP:14328"/>
        <dbReference type="Rhea" id="RHEA-COMP:14399"/>
        <dbReference type="Rhea" id="RHEA-COMP:14691"/>
        <dbReference type="ChEBI" id="CHEBI:15378"/>
        <dbReference type="ChEBI" id="CHEBI:29033"/>
        <dbReference type="ChEBI" id="CHEBI:29034"/>
        <dbReference type="ChEBI" id="CHEBI:29950"/>
        <dbReference type="ChEBI" id="CHEBI:33542"/>
        <dbReference type="ChEBI" id="CHEBI:139321"/>
        <dbReference type="EC" id="2.8.5.2"/>
    </reaction>
</comment>
<feature type="binding site" evidence="16">
    <location>
        <position position="219"/>
    </location>
    <ligand>
        <name>substrate</name>
    </ligand>
</feature>
<dbReference type="SUPFAM" id="SSF46626">
    <property type="entry name" value="Cytochrome c"/>
    <property type="match status" value="2"/>
</dbReference>
<dbReference type="EMBL" id="SLZW01000002">
    <property type="protein sequence ID" value="TCS64303.1"/>
    <property type="molecule type" value="Genomic_DNA"/>
</dbReference>
<gene>
    <name evidence="20" type="ORF">EDD55_102346</name>
</gene>
<evidence type="ECO:0000256" key="13">
    <source>
        <dbReference type="ARBA" id="ARBA00048423"/>
    </source>
</evidence>
<feature type="binding site" description="axial binding residue" evidence="17">
    <location>
        <position position="223"/>
    </location>
    <ligand>
        <name>heme c</name>
        <dbReference type="ChEBI" id="CHEBI:61717"/>
        <label>2</label>
    </ligand>
    <ligandPart>
        <name>Fe</name>
        <dbReference type="ChEBI" id="CHEBI:18248"/>
    </ligandPart>
</feature>
<feature type="domain" description="Cytochrome c" evidence="19">
    <location>
        <begin position="162"/>
        <end position="255"/>
    </location>
</feature>
<comment type="cofactor">
    <cofactor evidence="16">
        <name>heme</name>
        <dbReference type="ChEBI" id="CHEBI:30413"/>
    </cofactor>
    <text evidence="16">Binds 2 heme groups per subunit.</text>
</comment>
<evidence type="ECO:0000313" key="21">
    <source>
        <dbReference type="Proteomes" id="UP000295304"/>
    </source>
</evidence>
<comment type="catalytic activity">
    <reaction evidence="13 14">
        <text>S-sulfanyl-L-cysteinyl-[SoxY protein] + thiosulfate + 2 Fe(III)-[cytochrome c] = S-(2-sulfodisulfanyl)-L-cysteinyl-[SoxY protein] + 2 Fe(II)-[cytochrome c] + 2 H(+)</text>
        <dbReference type="Rhea" id="RHEA:51224"/>
        <dbReference type="Rhea" id="RHEA-COMP:10350"/>
        <dbReference type="Rhea" id="RHEA-COMP:14399"/>
        <dbReference type="Rhea" id="RHEA-COMP:14689"/>
        <dbReference type="Rhea" id="RHEA-COMP:14690"/>
        <dbReference type="ChEBI" id="CHEBI:15378"/>
        <dbReference type="ChEBI" id="CHEBI:29033"/>
        <dbReference type="ChEBI" id="CHEBI:29034"/>
        <dbReference type="ChEBI" id="CHEBI:33542"/>
        <dbReference type="ChEBI" id="CHEBI:61963"/>
        <dbReference type="ChEBI" id="CHEBI:140664"/>
        <dbReference type="EC" id="2.8.5.2"/>
    </reaction>
</comment>
<feature type="signal peptide" evidence="18">
    <location>
        <begin position="1"/>
        <end position="19"/>
    </location>
</feature>
<keyword evidence="6 14" id="KW-0479">Metal-binding</keyword>
<keyword evidence="21" id="KW-1185">Reference proteome</keyword>
<dbReference type="GO" id="GO:0046872">
    <property type="term" value="F:metal ion binding"/>
    <property type="evidence" value="ECO:0007669"/>
    <property type="project" value="UniProtKB-KW"/>
</dbReference>
<proteinExistence type="inferred from homology"/>
<evidence type="ECO:0000256" key="8">
    <source>
        <dbReference type="ARBA" id="ARBA00022764"/>
    </source>
</evidence>
<evidence type="ECO:0000256" key="11">
    <source>
        <dbReference type="ARBA" id="ARBA00025746"/>
    </source>
</evidence>
<dbReference type="GO" id="GO:0070069">
    <property type="term" value="C:cytochrome complex"/>
    <property type="evidence" value="ECO:0007669"/>
    <property type="project" value="InterPro"/>
</dbReference>
<dbReference type="OrthoDB" id="7916986at2"/>
<dbReference type="GO" id="GO:0019417">
    <property type="term" value="P:sulfur oxidation"/>
    <property type="evidence" value="ECO:0007669"/>
    <property type="project" value="InterPro"/>
</dbReference>